<organism evidence="5 6">
    <name type="scientific">Rhodoplanes tepidamans</name>
    <name type="common">Rhodoplanes cryptolactis</name>
    <dbReference type="NCBI Taxonomy" id="200616"/>
    <lineage>
        <taxon>Bacteria</taxon>
        <taxon>Pseudomonadati</taxon>
        <taxon>Pseudomonadota</taxon>
        <taxon>Alphaproteobacteria</taxon>
        <taxon>Hyphomicrobiales</taxon>
        <taxon>Nitrobacteraceae</taxon>
        <taxon>Rhodoplanes</taxon>
    </lineage>
</organism>
<dbReference type="SMART" id="SM00267">
    <property type="entry name" value="GGDEF"/>
    <property type="match status" value="1"/>
</dbReference>
<protein>
    <submittedName>
        <fullName evidence="5">EAL domain-containing protein</fullName>
    </submittedName>
</protein>
<reference evidence="5" key="1">
    <citation type="journal article" date="2023" name="Microbiol Resour">
        <title>Genome Sequences of Rhodoplanes serenus and Two Thermotolerant Strains, Rhodoplanes tepidamans and 'Rhodoplanes cryptolactis,' Further Refine the Genus.</title>
        <authorList>
            <person name="Rayyan A.A."/>
            <person name="Kyndt J.A."/>
        </authorList>
    </citation>
    <scope>NUCLEOTIDE SEQUENCE</scope>
    <source>
        <strain evidence="5">DSM 9987</strain>
    </source>
</reference>
<dbReference type="PROSITE" id="PS50887">
    <property type="entry name" value="GGDEF"/>
    <property type="match status" value="1"/>
</dbReference>
<dbReference type="Pfam" id="PF12860">
    <property type="entry name" value="PAS_7"/>
    <property type="match status" value="1"/>
</dbReference>
<keyword evidence="2" id="KW-0812">Transmembrane</keyword>
<dbReference type="PROSITE" id="PS50883">
    <property type="entry name" value="EAL"/>
    <property type="match status" value="1"/>
</dbReference>
<dbReference type="Pfam" id="PF00563">
    <property type="entry name" value="EAL"/>
    <property type="match status" value="1"/>
</dbReference>
<keyword evidence="6" id="KW-1185">Reference proteome</keyword>
<dbReference type="Gene3D" id="3.20.20.450">
    <property type="entry name" value="EAL domain"/>
    <property type="match status" value="1"/>
</dbReference>
<dbReference type="SUPFAM" id="SSF55785">
    <property type="entry name" value="PYP-like sensor domain (PAS domain)"/>
    <property type="match status" value="1"/>
</dbReference>
<dbReference type="SMART" id="SM00052">
    <property type="entry name" value="EAL"/>
    <property type="match status" value="1"/>
</dbReference>
<dbReference type="CDD" id="cd01949">
    <property type="entry name" value="GGDEF"/>
    <property type="match status" value="1"/>
</dbReference>
<evidence type="ECO:0000313" key="5">
    <source>
        <dbReference type="EMBL" id="MDC7785816.1"/>
    </source>
</evidence>
<evidence type="ECO:0000256" key="2">
    <source>
        <dbReference type="SAM" id="Phobius"/>
    </source>
</evidence>
<sequence length="807" mass="86712">MQVTAGRKLFGGHGRKRLPADVHAELIAGLYTPLPSLMLGWGSSVLIGAVVSLRTGSAWLTAVSVTLALVAAARLWLVLAYRRAPIGPHSTVQTVRRWETLWVAGAWSFAALLGLLCLAASLAVDDPVVHLLADAATIGYTAGATARNAGRPPVAIVQIVLTLVPIALGALLHGGAAYQIFAVVTLLYLAAAVELAVTLGRRSLRHLLEQREKSALARSLADQNMRFEAALSNMSHGLCMFDRRGRLVVSNTRLCEIYRLPPGTFRPGMTVREMLARSIGAGNHPGRDAAEMTAFFEGRLAGGAPSSSTMAIAGDRTILLSQWPIADGGAVVLFEDVTERERAVARAEWLATHDELTGLPNRALFGRTLDEVVARAGRRRFAVLFLDLDRFKYINDTLGHAAGDLLLKEVATRLASCVGADDVVSRLGGDEFLVLLRSVSDADGVAEVARAILAAVAAPIVVLDQECRISVSIGGAFYPTDGHDAETLARNADAAMYLAKEEGRGCFRLFSPVIERRSFERLVLETGLRGALERNELVLHYQPKRRIATGDISGIEALVRWRHPALGLVSPARFVPLAEETGLIVPIGRWVLATACAQAVAWQNQGLAPLRVAVNLSPRQFADESLLADIEAALAQSGLRPDLLELEITETVVVENFERTLPLLTALRERGVHLAIDDFGTGYSSMALVKQFPVDTIKIDSSFIRDVLDNPDDAAIAEAILALGKALDVAIVAEGVETEAQEAFLRARGCDQIQGYLFSRPLPADEIAAFVASYELSRLKALTATAVGPSRPRATPAVRRPKRAHPA</sequence>
<dbReference type="PANTHER" id="PTHR44757:SF2">
    <property type="entry name" value="BIOFILM ARCHITECTURE MAINTENANCE PROTEIN MBAA"/>
    <property type="match status" value="1"/>
</dbReference>
<name>A0ABT5J8B3_RHOTP</name>
<reference evidence="5" key="2">
    <citation type="submission" date="2023-02" db="EMBL/GenBank/DDBJ databases">
        <authorList>
            <person name="Rayyan A."/>
            <person name="Meyer T."/>
            <person name="Kyndt J.A."/>
        </authorList>
    </citation>
    <scope>NUCLEOTIDE SEQUENCE</scope>
    <source>
        <strain evidence="5">DSM 9987</strain>
    </source>
</reference>
<dbReference type="InterPro" id="IPR000160">
    <property type="entry name" value="GGDEF_dom"/>
</dbReference>
<evidence type="ECO:0000256" key="1">
    <source>
        <dbReference type="SAM" id="MobiDB-lite"/>
    </source>
</evidence>
<gene>
    <name evidence="5" type="ORF">PQJ73_09000</name>
</gene>
<dbReference type="Gene3D" id="3.30.70.270">
    <property type="match status" value="1"/>
</dbReference>
<dbReference type="Gene3D" id="3.30.450.20">
    <property type="entry name" value="PAS domain"/>
    <property type="match status" value="1"/>
</dbReference>
<feature type="transmembrane region" description="Helical" evidence="2">
    <location>
        <begin position="57"/>
        <end position="79"/>
    </location>
</feature>
<dbReference type="InterPro" id="IPR029787">
    <property type="entry name" value="Nucleotide_cyclase"/>
</dbReference>
<feature type="domain" description="EAL" evidence="3">
    <location>
        <begin position="521"/>
        <end position="775"/>
    </location>
</feature>
<dbReference type="SUPFAM" id="SSF141868">
    <property type="entry name" value="EAL domain-like"/>
    <property type="match status" value="1"/>
</dbReference>
<dbReference type="RefSeq" id="WP_272776661.1">
    <property type="nucleotide sequence ID" value="NZ_JAQQLI010000010.1"/>
</dbReference>
<dbReference type="InterPro" id="IPR052155">
    <property type="entry name" value="Biofilm_reg_signaling"/>
</dbReference>
<dbReference type="InterPro" id="IPR035965">
    <property type="entry name" value="PAS-like_dom_sf"/>
</dbReference>
<keyword evidence="2" id="KW-1133">Transmembrane helix</keyword>
<dbReference type="Pfam" id="PF00990">
    <property type="entry name" value="GGDEF"/>
    <property type="match status" value="1"/>
</dbReference>
<feature type="transmembrane region" description="Helical" evidence="2">
    <location>
        <begin position="26"/>
        <end position="51"/>
    </location>
</feature>
<feature type="region of interest" description="Disordered" evidence="1">
    <location>
        <begin position="788"/>
        <end position="807"/>
    </location>
</feature>
<evidence type="ECO:0000259" key="4">
    <source>
        <dbReference type="PROSITE" id="PS50887"/>
    </source>
</evidence>
<feature type="transmembrane region" description="Helical" evidence="2">
    <location>
        <begin position="100"/>
        <end position="122"/>
    </location>
</feature>
<dbReference type="InterPro" id="IPR001633">
    <property type="entry name" value="EAL_dom"/>
</dbReference>
<keyword evidence="2" id="KW-0472">Membrane</keyword>
<accession>A0ABT5J8B3</accession>
<dbReference type="InterPro" id="IPR035919">
    <property type="entry name" value="EAL_sf"/>
</dbReference>
<feature type="domain" description="GGDEF" evidence="4">
    <location>
        <begin position="379"/>
        <end position="512"/>
    </location>
</feature>
<dbReference type="PANTHER" id="PTHR44757">
    <property type="entry name" value="DIGUANYLATE CYCLASE DGCP"/>
    <property type="match status" value="1"/>
</dbReference>
<dbReference type="CDD" id="cd01948">
    <property type="entry name" value="EAL"/>
    <property type="match status" value="1"/>
</dbReference>
<proteinExistence type="predicted"/>
<dbReference type="InterPro" id="IPR043128">
    <property type="entry name" value="Rev_trsase/Diguanyl_cyclase"/>
</dbReference>
<evidence type="ECO:0000313" key="6">
    <source>
        <dbReference type="Proteomes" id="UP001165652"/>
    </source>
</evidence>
<dbReference type="EMBL" id="JAQQLI010000010">
    <property type="protein sequence ID" value="MDC7785816.1"/>
    <property type="molecule type" value="Genomic_DNA"/>
</dbReference>
<dbReference type="SUPFAM" id="SSF55073">
    <property type="entry name" value="Nucleotide cyclase"/>
    <property type="match status" value="1"/>
</dbReference>
<dbReference type="Proteomes" id="UP001165652">
    <property type="component" value="Unassembled WGS sequence"/>
</dbReference>
<comment type="caution">
    <text evidence="5">The sequence shown here is derived from an EMBL/GenBank/DDBJ whole genome shotgun (WGS) entry which is preliminary data.</text>
</comment>
<dbReference type="NCBIfam" id="TIGR00254">
    <property type="entry name" value="GGDEF"/>
    <property type="match status" value="1"/>
</dbReference>
<feature type="transmembrane region" description="Helical" evidence="2">
    <location>
        <begin position="178"/>
        <end position="197"/>
    </location>
</feature>
<feature type="transmembrane region" description="Helical" evidence="2">
    <location>
        <begin position="153"/>
        <end position="172"/>
    </location>
</feature>
<evidence type="ECO:0000259" key="3">
    <source>
        <dbReference type="PROSITE" id="PS50883"/>
    </source>
</evidence>